<feature type="region of interest" description="Disordered" evidence="1">
    <location>
        <begin position="19"/>
        <end position="40"/>
    </location>
</feature>
<feature type="region of interest" description="Disordered" evidence="1">
    <location>
        <begin position="87"/>
        <end position="108"/>
    </location>
</feature>
<evidence type="ECO:0008006" key="4">
    <source>
        <dbReference type="Google" id="ProtNLM"/>
    </source>
</evidence>
<protein>
    <recommendedName>
        <fullName evidence="4">SPRY domain-containing protein</fullName>
    </recommendedName>
</protein>
<sequence length="381" mass="42726">MSSNPPKRSLVSGWFSRKRPRFSFPYPTPSPSPPPSRDFSAIDKTSETRMSLNVNTNPNIREERHIGSGADTTRISTITSAASASPILGQPTQQYGPTCSTPIQRRRGSSVKVRGISDAKPFDAKDMQNPLVFSQSRCNEYRSCVSRILLRPRWRIETWPRSGKMCFTTTFPIYSALLQSPILTGKSFTVYYEGQIERTSEDVVYVSVGYVAGKERNLHLPGFERGSIGINCRDGRIYVNGTMIPGIKTAPFQPRQRLGLGMTFSKKIYDANLNDSSSSASIASSAQNIGMFLTRDGKKLGTWNLQEILGQDRLTFEGFDGSRDLYPAVGTLRDVVVHVLFGRDDWEYLLLDELNFRRGARYFRSCDILRDGPCMIDLLIP</sequence>
<evidence type="ECO:0000256" key="1">
    <source>
        <dbReference type="SAM" id="MobiDB-lite"/>
    </source>
</evidence>
<proteinExistence type="predicted"/>
<dbReference type="OrthoDB" id="25503at2759"/>
<reference evidence="2 3" key="1">
    <citation type="submission" date="2020-03" db="EMBL/GenBank/DDBJ databases">
        <title>Draft Genome Sequence of Cudoniella acicularis.</title>
        <authorList>
            <person name="Buettner E."/>
            <person name="Kellner H."/>
        </authorList>
    </citation>
    <scope>NUCLEOTIDE SEQUENCE [LARGE SCALE GENOMIC DNA]</scope>
    <source>
        <strain evidence="2 3">DSM 108380</strain>
    </source>
</reference>
<organism evidence="2 3">
    <name type="scientific">Cudoniella acicularis</name>
    <dbReference type="NCBI Taxonomy" id="354080"/>
    <lineage>
        <taxon>Eukaryota</taxon>
        <taxon>Fungi</taxon>
        <taxon>Dikarya</taxon>
        <taxon>Ascomycota</taxon>
        <taxon>Pezizomycotina</taxon>
        <taxon>Leotiomycetes</taxon>
        <taxon>Helotiales</taxon>
        <taxon>Tricladiaceae</taxon>
        <taxon>Cudoniella</taxon>
    </lineage>
</organism>
<dbReference type="InterPro" id="IPR043136">
    <property type="entry name" value="B30.2/SPRY_sf"/>
</dbReference>
<accession>A0A8H4QHS3</accession>
<evidence type="ECO:0000313" key="2">
    <source>
        <dbReference type="EMBL" id="KAF4611345.1"/>
    </source>
</evidence>
<comment type="caution">
    <text evidence="2">The sequence shown here is derived from an EMBL/GenBank/DDBJ whole genome shotgun (WGS) entry which is preliminary data.</text>
</comment>
<keyword evidence="3" id="KW-1185">Reference proteome</keyword>
<feature type="compositionally biased region" description="Pro residues" evidence="1">
    <location>
        <begin position="26"/>
        <end position="36"/>
    </location>
</feature>
<name>A0A8H4QHS3_9HELO</name>
<evidence type="ECO:0000313" key="3">
    <source>
        <dbReference type="Proteomes" id="UP000566819"/>
    </source>
</evidence>
<dbReference type="AlphaFoldDB" id="A0A8H4QHS3"/>
<dbReference type="Proteomes" id="UP000566819">
    <property type="component" value="Unassembled WGS sequence"/>
</dbReference>
<dbReference type="EMBL" id="JAAMPI010002585">
    <property type="protein sequence ID" value="KAF4611345.1"/>
    <property type="molecule type" value="Genomic_DNA"/>
</dbReference>
<feature type="compositionally biased region" description="Polar residues" evidence="1">
    <location>
        <begin position="90"/>
        <end position="103"/>
    </location>
</feature>
<dbReference type="Gene3D" id="2.60.120.920">
    <property type="match status" value="1"/>
</dbReference>
<gene>
    <name evidence="2" type="ORF">G7Y89_g15668</name>
</gene>